<dbReference type="InterPro" id="IPR036568">
    <property type="entry name" value="GGCT-like_sf"/>
</dbReference>
<keyword evidence="4" id="KW-1185">Reference proteome</keyword>
<dbReference type="EMBL" id="KZ819638">
    <property type="protein sequence ID" value="PWN88576.1"/>
    <property type="molecule type" value="Genomic_DNA"/>
</dbReference>
<dbReference type="InterPro" id="IPR006840">
    <property type="entry name" value="ChaC"/>
</dbReference>
<dbReference type="GO" id="GO:0006751">
    <property type="term" value="P:glutathione catabolic process"/>
    <property type="evidence" value="ECO:0007669"/>
    <property type="project" value="InterPro"/>
</dbReference>
<protein>
    <recommendedName>
        <fullName evidence="1">glutathione-specific gamma-glutamylcyclotransferase</fullName>
        <ecNumber evidence="1">4.3.2.7</ecNumber>
    </recommendedName>
</protein>
<dbReference type="RefSeq" id="XP_025375774.1">
    <property type="nucleotide sequence ID" value="XM_025518939.1"/>
</dbReference>
<dbReference type="Pfam" id="PF04752">
    <property type="entry name" value="ChaC"/>
    <property type="match status" value="1"/>
</dbReference>
<accession>A0A316YHM7</accession>
<dbReference type="FunCoup" id="A0A316YHM7">
    <property type="interactions" value="278"/>
</dbReference>
<organism evidence="3 4">
    <name type="scientific">Acaromyces ingoldii</name>
    <dbReference type="NCBI Taxonomy" id="215250"/>
    <lineage>
        <taxon>Eukaryota</taxon>
        <taxon>Fungi</taxon>
        <taxon>Dikarya</taxon>
        <taxon>Basidiomycota</taxon>
        <taxon>Ustilaginomycotina</taxon>
        <taxon>Exobasidiomycetes</taxon>
        <taxon>Exobasidiales</taxon>
        <taxon>Cryptobasidiaceae</taxon>
        <taxon>Acaromyces</taxon>
    </lineage>
</organism>
<dbReference type="GO" id="GO:0005737">
    <property type="term" value="C:cytoplasm"/>
    <property type="evidence" value="ECO:0007669"/>
    <property type="project" value="TreeGrafter"/>
</dbReference>
<dbReference type="EC" id="4.3.2.7" evidence="1"/>
<dbReference type="InParanoid" id="A0A316YHM7"/>
<dbReference type="GO" id="GO:0061928">
    <property type="term" value="F:glutathione specific gamma-glutamylcyclotransferase activity"/>
    <property type="evidence" value="ECO:0007669"/>
    <property type="project" value="UniProtKB-EC"/>
</dbReference>
<evidence type="ECO:0000256" key="2">
    <source>
        <dbReference type="ARBA" id="ARBA00023239"/>
    </source>
</evidence>
<feature type="non-terminal residue" evidence="3">
    <location>
        <position position="1"/>
    </location>
</feature>
<dbReference type="AlphaFoldDB" id="A0A316YHM7"/>
<dbReference type="PANTHER" id="PTHR12192:SF2">
    <property type="entry name" value="GLUTATHIONE-SPECIFIC GAMMA-GLUTAMYLCYCLOTRANSFERASE 2"/>
    <property type="match status" value="1"/>
</dbReference>
<dbReference type="CDD" id="cd06661">
    <property type="entry name" value="GGCT_like"/>
    <property type="match status" value="1"/>
</dbReference>
<dbReference type="OrthoDB" id="5894at2759"/>
<dbReference type="SUPFAM" id="SSF110857">
    <property type="entry name" value="Gamma-glutamyl cyclotransferase-like"/>
    <property type="match status" value="1"/>
</dbReference>
<evidence type="ECO:0000313" key="3">
    <source>
        <dbReference type="EMBL" id="PWN88576.1"/>
    </source>
</evidence>
<dbReference type="InterPro" id="IPR013024">
    <property type="entry name" value="GGCT-like"/>
</dbReference>
<reference evidence="3 4" key="1">
    <citation type="journal article" date="2018" name="Mol. Biol. Evol.">
        <title>Broad Genomic Sampling Reveals a Smut Pathogenic Ancestry of the Fungal Clade Ustilaginomycotina.</title>
        <authorList>
            <person name="Kijpornyongpan T."/>
            <person name="Mondo S.J."/>
            <person name="Barry K."/>
            <person name="Sandor L."/>
            <person name="Lee J."/>
            <person name="Lipzen A."/>
            <person name="Pangilinan J."/>
            <person name="LaButti K."/>
            <person name="Hainaut M."/>
            <person name="Henrissat B."/>
            <person name="Grigoriev I.V."/>
            <person name="Spatafora J.W."/>
            <person name="Aime M.C."/>
        </authorList>
    </citation>
    <scope>NUCLEOTIDE SEQUENCE [LARGE SCALE GENOMIC DNA]</scope>
    <source>
        <strain evidence="3 4">MCA 4198</strain>
    </source>
</reference>
<evidence type="ECO:0000313" key="4">
    <source>
        <dbReference type="Proteomes" id="UP000245768"/>
    </source>
</evidence>
<sequence length="214" mass="23691">IVFAYGSLIFKPPPHTIGRTVGYVKGYARRFAQSSNDHRGTPEHPGRVATLVRSSDWAKFIPDDDSPEGDIVWGVAWTIDPRKENEVRAYLDDREKNGYTAQSTPVYGLDENGNENVLMDDALLYVGLPDNEAFVGPAKSLVSLADLIFSCEGPSGRNDDYVLKLATACRLLSPDVADSHLFTLERLLLELRAKHGMSMGIVNQKDQREVRGVV</sequence>
<proteinExistence type="predicted"/>
<keyword evidence="2" id="KW-0456">Lyase</keyword>
<gene>
    <name evidence="3" type="ORF">FA10DRAFT_233222</name>
</gene>
<dbReference type="STRING" id="215250.A0A316YHM7"/>
<dbReference type="Proteomes" id="UP000245768">
    <property type="component" value="Unassembled WGS sequence"/>
</dbReference>
<evidence type="ECO:0000256" key="1">
    <source>
        <dbReference type="ARBA" id="ARBA00012344"/>
    </source>
</evidence>
<dbReference type="Gene3D" id="3.10.490.10">
    <property type="entry name" value="Gamma-glutamyl cyclotransferase-like"/>
    <property type="match status" value="1"/>
</dbReference>
<dbReference type="GeneID" id="37040855"/>
<name>A0A316YHM7_9BASI</name>
<dbReference type="PANTHER" id="PTHR12192">
    <property type="entry name" value="CATION TRANSPORT PROTEIN CHAC-RELATED"/>
    <property type="match status" value="1"/>
</dbReference>